<evidence type="ECO:0000313" key="7">
    <source>
        <dbReference type="Proteomes" id="UP000239089"/>
    </source>
</evidence>
<dbReference type="PANTHER" id="PTHR12763:SF28">
    <property type="entry name" value="GEO10507P1-RELATED"/>
    <property type="match status" value="1"/>
</dbReference>
<dbReference type="OrthoDB" id="9811070at2"/>
<protein>
    <submittedName>
        <fullName evidence="6">Uncharacterized protein</fullName>
    </submittedName>
</protein>
<reference evidence="6 7" key="1">
    <citation type="journal article" date="2018" name="Arch. Microbiol.">
        <title>New insights into the metabolic potential of the phototrophic purple bacterium Rhodopila globiformis DSM 161(T) from its draft genome sequence and evidence for a vanadium-dependent nitrogenase.</title>
        <authorList>
            <person name="Imhoff J.F."/>
            <person name="Rahn T."/>
            <person name="Kunzel S."/>
            <person name="Neulinger S.C."/>
        </authorList>
    </citation>
    <scope>NUCLEOTIDE SEQUENCE [LARGE SCALE GENOMIC DNA]</scope>
    <source>
        <strain evidence="6 7">DSM 16996</strain>
    </source>
</reference>
<dbReference type="AlphaFoldDB" id="A0A2S6N454"/>
<dbReference type="InterPro" id="IPR036869">
    <property type="entry name" value="J_dom_sf"/>
</dbReference>
<comment type="caution">
    <text evidence="6">The sequence shown here is derived from an EMBL/GenBank/DDBJ whole genome shotgun (WGS) entry which is preliminary data.</text>
</comment>
<dbReference type="SMART" id="SM00271">
    <property type="entry name" value="DnaJ"/>
    <property type="match status" value="1"/>
</dbReference>
<dbReference type="CDD" id="cd06257">
    <property type="entry name" value="DnaJ"/>
    <property type="match status" value="1"/>
</dbReference>
<dbReference type="PANTHER" id="PTHR12763">
    <property type="match status" value="1"/>
</dbReference>
<evidence type="ECO:0000256" key="5">
    <source>
        <dbReference type="ARBA" id="ARBA00038105"/>
    </source>
</evidence>
<keyword evidence="7" id="KW-1185">Reference proteome</keyword>
<dbReference type="EMBL" id="NHSJ01000093">
    <property type="protein sequence ID" value="PPQ29379.1"/>
    <property type="molecule type" value="Genomic_DNA"/>
</dbReference>
<keyword evidence="2" id="KW-0812">Transmembrane</keyword>
<proteinExistence type="inferred from homology"/>
<name>A0A2S6N454_9HYPH</name>
<evidence type="ECO:0000256" key="2">
    <source>
        <dbReference type="ARBA" id="ARBA00022692"/>
    </source>
</evidence>
<evidence type="ECO:0000256" key="1">
    <source>
        <dbReference type="ARBA" id="ARBA00004167"/>
    </source>
</evidence>
<evidence type="ECO:0000256" key="4">
    <source>
        <dbReference type="ARBA" id="ARBA00023136"/>
    </source>
</evidence>
<dbReference type="GO" id="GO:0016020">
    <property type="term" value="C:membrane"/>
    <property type="evidence" value="ECO:0007669"/>
    <property type="project" value="UniProtKB-SubCell"/>
</dbReference>
<keyword evidence="3" id="KW-1133">Transmembrane helix</keyword>
<gene>
    <name evidence="6" type="ORF">CCR94_15385</name>
</gene>
<evidence type="ECO:0000313" key="6">
    <source>
        <dbReference type="EMBL" id="PPQ29379.1"/>
    </source>
</evidence>
<evidence type="ECO:0000256" key="3">
    <source>
        <dbReference type="ARBA" id="ARBA00022989"/>
    </source>
</evidence>
<dbReference type="InterPro" id="IPR001623">
    <property type="entry name" value="DnaJ_domain"/>
</dbReference>
<dbReference type="Proteomes" id="UP000239089">
    <property type="component" value="Unassembled WGS sequence"/>
</dbReference>
<dbReference type="Gene3D" id="1.10.287.110">
    <property type="entry name" value="DnaJ domain"/>
    <property type="match status" value="1"/>
</dbReference>
<comment type="subcellular location">
    <subcellularLocation>
        <location evidence="1">Membrane</location>
        <topology evidence="1">Single-pass membrane protein</topology>
    </subcellularLocation>
</comment>
<organism evidence="6 7">
    <name type="scientific">Rhodoblastus sphagnicola</name>
    <dbReference type="NCBI Taxonomy" id="333368"/>
    <lineage>
        <taxon>Bacteria</taxon>
        <taxon>Pseudomonadati</taxon>
        <taxon>Pseudomonadota</taxon>
        <taxon>Alphaproteobacteria</taxon>
        <taxon>Hyphomicrobiales</taxon>
        <taxon>Rhodoblastaceae</taxon>
        <taxon>Rhodoblastus</taxon>
    </lineage>
</organism>
<sequence>MEANILLLGLLALILVLYALREMGRSPPARVAALTRSALAMMALGAAALALTRGHFIVALALGGAAMLTAAGKNFRAPFTFGGAKRVRGGTVDLEFDDYGVRDGKVLSGRFAGWKLSEMSKFECDAFHAQCAVEDPQALLALEAYLDRRFPGWRATAQDNADAGWNGSNGRVGEMSEQEAYQTLGLRRGSSADEIVRAHRALMKERHPDHGGTTDDAARLNQAKDRLLRRHV</sequence>
<dbReference type="SUPFAM" id="SSF46565">
    <property type="entry name" value="Chaperone J-domain"/>
    <property type="match status" value="1"/>
</dbReference>
<accession>A0A2S6N454</accession>
<dbReference type="RefSeq" id="WP_104508742.1">
    <property type="nucleotide sequence ID" value="NZ_JACIGC010000001.1"/>
</dbReference>
<keyword evidence="4" id="KW-0472">Membrane</keyword>
<dbReference type="PROSITE" id="PS50076">
    <property type="entry name" value="DNAJ_2"/>
    <property type="match status" value="1"/>
</dbReference>
<comment type="similarity">
    <text evidence="5">Belongs to the TIM14 family.</text>
</comment>